<dbReference type="SMART" id="SM00317">
    <property type="entry name" value="SET"/>
    <property type="match status" value="1"/>
</dbReference>
<dbReference type="SUPFAM" id="SSF82199">
    <property type="entry name" value="SET domain"/>
    <property type="match status" value="1"/>
</dbReference>
<keyword evidence="2" id="KW-0175">Coiled coil</keyword>
<reference evidence="4" key="1">
    <citation type="submission" date="2018-03" db="EMBL/GenBank/DDBJ databases">
        <authorList>
            <person name="Guldener U."/>
        </authorList>
    </citation>
    <scope>NUCLEOTIDE SEQUENCE</scope>
</reference>
<organism evidence="4 5">
    <name type="scientific">Fusarium torulosum</name>
    <dbReference type="NCBI Taxonomy" id="33205"/>
    <lineage>
        <taxon>Eukaryota</taxon>
        <taxon>Fungi</taxon>
        <taxon>Dikarya</taxon>
        <taxon>Ascomycota</taxon>
        <taxon>Pezizomycotina</taxon>
        <taxon>Sordariomycetes</taxon>
        <taxon>Hypocreomycetidae</taxon>
        <taxon>Hypocreales</taxon>
        <taxon>Nectriaceae</taxon>
        <taxon>Fusarium</taxon>
    </lineage>
</organism>
<evidence type="ECO:0000259" key="3">
    <source>
        <dbReference type="PROSITE" id="PS50280"/>
    </source>
</evidence>
<dbReference type="Pfam" id="PF00856">
    <property type="entry name" value="SET"/>
    <property type="match status" value="1"/>
</dbReference>
<dbReference type="Proteomes" id="UP001187734">
    <property type="component" value="Unassembled WGS sequence"/>
</dbReference>
<gene>
    <name evidence="4" type="ORF">FTOL_12705</name>
</gene>
<dbReference type="PROSITE" id="PS50280">
    <property type="entry name" value="SET"/>
    <property type="match status" value="1"/>
</dbReference>
<feature type="coiled-coil region" evidence="2">
    <location>
        <begin position="576"/>
        <end position="603"/>
    </location>
</feature>
<keyword evidence="1" id="KW-0802">TPR repeat</keyword>
<keyword evidence="5" id="KW-1185">Reference proteome</keyword>
<dbReference type="InterPro" id="IPR001214">
    <property type="entry name" value="SET_dom"/>
</dbReference>
<dbReference type="Gene3D" id="1.25.40.10">
    <property type="entry name" value="Tetratricopeptide repeat domain"/>
    <property type="match status" value="1"/>
</dbReference>
<dbReference type="SUPFAM" id="SSF48452">
    <property type="entry name" value="TPR-like"/>
    <property type="match status" value="1"/>
</dbReference>
<evidence type="ECO:0000313" key="4">
    <source>
        <dbReference type="EMBL" id="SPJ88810.1"/>
    </source>
</evidence>
<dbReference type="InterPro" id="IPR053209">
    <property type="entry name" value="Gramillin-biosynth_MTr"/>
</dbReference>
<evidence type="ECO:0000313" key="5">
    <source>
        <dbReference type="Proteomes" id="UP001187734"/>
    </source>
</evidence>
<dbReference type="InterPro" id="IPR011990">
    <property type="entry name" value="TPR-like_helical_dom_sf"/>
</dbReference>
<dbReference type="PROSITE" id="PS50005">
    <property type="entry name" value="TPR"/>
    <property type="match status" value="1"/>
</dbReference>
<sequence length="654" mass="73909">MAHSTLFMSSAESERICKTVQDQIQQREQQKGQPRKQRDPKDLIENAISASLMQDLSFAAFGLGVSKKTKETMVAYGIGQPYTPCVIKTTELQPIELSELRMETHHRGYFIHLRRVSPVAILEASSWTVVQDNSCENVERLELFLHRSQHGSDILDMASEFTVKEPYFTLSNQGEPTIRIDHPSDLIVTEISQDPEAWRKKEYRPGGETISAELCKKKGNNALLKKKNLAQAHFHYTKGLKLLTHRDGKNTLRNDLHRNRAHVNLQLHRFVEAKSDALSSITNGQSDELRGLDAKAYNRAGLAAYAHGMFVEARQFFERQAALQPGERYPQAYILKINARLREQTDGAYNMKSIVSSLSKTGGRPDVATFDGPTEIKDSPGSGRGLFATRVIQPNEIIMCEKAFCVAWSHEPETFSALVCDIREDVDLKVFPAGLHKAVVQKLLDSPSQIEQVLRLYGDYKGAGIKLQQVDGEPIIDTFQIHDIVQRNAFGPGQQTEDEDISNASTGLWIRASYINHSCIPNSKKDFIGDLVVFRATRRIQAGEEITHCYDESSDYELRKTAIRRSWDFECRCQLCVVEEAESEDLRRRRAKAEAKANEFAQNNNPVGASGIVVRRAKMLRQALNETYDVKRYKGLPRRGLSVIDEWLQVASSR</sequence>
<dbReference type="PANTHER" id="PTHR47643">
    <property type="entry name" value="TPR DOMAIN PROTEIN (AFU_ORTHOLOGUE AFUA_5G12710)"/>
    <property type="match status" value="1"/>
</dbReference>
<feature type="repeat" description="TPR" evidence="1">
    <location>
        <begin position="294"/>
        <end position="327"/>
    </location>
</feature>
<accession>A0AAE8SPL0</accession>
<dbReference type="Gene3D" id="2.170.270.10">
    <property type="entry name" value="SET domain"/>
    <property type="match status" value="1"/>
</dbReference>
<dbReference type="AlphaFoldDB" id="A0AAE8SPL0"/>
<proteinExistence type="predicted"/>
<evidence type="ECO:0000256" key="1">
    <source>
        <dbReference type="PROSITE-ProRule" id="PRU00339"/>
    </source>
</evidence>
<comment type="caution">
    <text evidence="4">The sequence shown here is derived from an EMBL/GenBank/DDBJ whole genome shotgun (WGS) entry which is preliminary data.</text>
</comment>
<dbReference type="InterPro" id="IPR019734">
    <property type="entry name" value="TPR_rpt"/>
</dbReference>
<feature type="domain" description="SET" evidence="3">
    <location>
        <begin position="372"/>
        <end position="551"/>
    </location>
</feature>
<dbReference type="EMBL" id="ONZP01000637">
    <property type="protein sequence ID" value="SPJ88810.1"/>
    <property type="molecule type" value="Genomic_DNA"/>
</dbReference>
<evidence type="ECO:0000256" key="2">
    <source>
        <dbReference type="SAM" id="Coils"/>
    </source>
</evidence>
<dbReference type="InterPro" id="IPR046341">
    <property type="entry name" value="SET_dom_sf"/>
</dbReference>
<protein>
    <recommendedName>
        <fullName evidence="3">SET domain-containing protein</fullName>
    </recommendedName>
</protein>
<name>A0AAE8SPL0_9HYPO</name>
<dbReference type="PANTHER" id="PTHR47643:SF2">
    <property type="entry name" value="TPR DOMAIN PROTEIN (AFU_ORTHOLOGUE AFUA_5G12710)"/>
    <property type="match status" value="1"/>
</dbReference>